<keyword evidence="2" id="KW-1185">Reference proteome</keyword>
<organism evidence="1 2">
    <name type="scientific">Penstemon smallii</name>
    <dbReference type="NCBI Taxonomy" id="265156"/>
    <lineage>
        <taxon>Eukaryota</taxon>
        <taxon>Viridiplantae</taxon>
        <taxon>Streptophyta</taxon>
        <taxon>Embryophyta</taxon>
        <taxon>Tracheophyta</taxon>
        <taxon>Spermatophyta</taxon>
        <taxon>Magnoliopsida</taxon>
        <taxon>eudicotyledons</taxon>
        <taxon>Gunneridae</taxon>
        <taxon>Pentapetalae</taxon>
        <taxon>asterids</taxon>
        <taxon>lamiids</taxon>
        <taxon>Lamiales</taxon>
        <taxon>Plantaginaceae</taxon>
        <taxon>Cheloneae</taxon>
        <taxon>Penstemon</taxon>
    </lineage>
</organism>
<dbReference type="EMBL" id="JBJXBP010000001">
    <property type="protein sequence ID" value="KAL3849222.1"/>
    <property type="molecule type" value="Genomic_DNA"/>
</dbReference>
<evidence type="ECO:0000313" key="1">
    <source>
        <dbReference type="EMBL" id="KAL3849222.1"/>
    </source>
</evidence>
<evidence type="ECO:0000313" key="2">
    <source>
        <dbReference type="Proteomes" id="UP001634393"/>
    </source>
</evidence>
<reference evidence="1 2" key="1">
    <citation type="submission" date="2024-12" db="EMBL/GenBank/DDBJ databases">
        <title>The unique morphological basis and parallel evolutionary history of personate flowers in Penstemon.</title>
        <authorList>
            <person name="Depatie T.H."/>
            <person name="Wessinger C.A."/>
        </authorList>
    </citation>
    <scope>NUCLEOTIDE SEQUENCE [LARGE SCALE GENOMIC DNA]</scope>
    <source>
        <strain evidence="1">WTNN_2</strain>
        <tissue evidence="1">Leaf</tissue>
    </source>
</reference>
<gene>
    <name evidence="1" type="ORF">ACJIZ3_011104</name>
</gene>
<dbReference type="AlphaFoldDB" id="A0ABD3UJL0"/>
<proteinExistence type="predicted"/>
<name>A0ABD3UJL0_9LAMI</name>
<comment type="caution">
    <text evidence="1">The sequence shown here is derived from an EMBL/GenBank/DDBJ whole genome shotgun (WGS) entry which is preliminary data.</text>
</comment>
<protein>
    <submittedName>
        <fullName evidence="1">Uncharacterized protein</fullName>
    </submittedName>
</protein>
<dbReference type="Proteomes" id="UP001634393">
    <property type="component" value="Unassembled WGS sequence"/>
</dbReference>
<accession>A0ABD3UJL0</accession>
<sequence length="80" mass="9052">MISARVLLSTTASGNTLEESSSSTMALIVSDNMAAFLEMRNSWPSELFRVIINVLHYIDKRDKSAIKIFREVKVQNLAYK</sequence>